<dbReference type="Gene3D" id="2.30.30.140">
    <property type="match status" value="1"/>
</dbReference>
<dbReference type="Gene3D" id="3.40.1170.10">
    <property type="entry name" value="DNA repair protein MutS, domain I"/>
    <property type="match status" value="1"/>
</dbReference>
<dbReference type="Pfam" id="PF01624">
    <property type="entry name" value="MutS_I"/>
    <property type="match status" value="1"/>
</dbReference>
<dbReference type="SMART" id="SM00534">
    <property type="entry name" value="MUTSac"/>
    <property type="match status" value="1"/>
</dbReference>
<dbReference type="InterPro" id="IPR016151">
    <property type="entry name" value="DNA_mismatch_repair_MutS_N"/>
</dbReference>
<dbReference type="InterPro" id="IPR027417">
    <property type="entry name" value="P-loop_NTPase"/>
</dbReference>
<dbReference type="SUPFAM" id="SSF55271">
    <property type="entry name" value="DNA repair protein MutS, domain I"/>
    <property type="match status" value="1"/>
</dbReference>
<dbReference type="SMART" id="SM00533">
    <property type="entry name" value="MUTSd"/>
    <property type="match status" value="1"/>
</dbReference>
<keyword evidence="4 6" id="KW-0067">ATP-binding</keyword>
<comment type="caution">
    <text evidence="10">The sequence shown here is derived from an EMBL/GenBank/DDBJ whole genome shotgun (WGS) entry which is preliminary data.</text>
</comment>
<evidence type="ECO:0000256" key="6">
    <source>
        <dbReference type="PIRNR" id="PIRNR037677"/>
    </source>
</evidence>
<reference evidence="10 11" key="1">
    <citation type="journal article" date="2019" name="PLoS Biol.">
        <title>Sex chromosomes control vertical transmission of feminizing Wolbachia symbionts in an isopod.</title>
        <authorList>
            <person name="Becking T."/>
            <person name="Chebbi M.A."/>
            <person name="Giraud I."/>
            <person name="Moumen B."/>
            <person name="Laverre T."/>
            <person name="Caubet Y."/>
            <person name="Peccoud J."/>
            <person name="Gilbert C."/>
            <person name="Cordaux R."/>
        </authorList>
    </citation>
    <scope>NUCLEOTIDE SEQUENCE [LARGE SCALE GENOMIC DNA]</scope>
    <source>
        <strain evidence="10">ANa2</strain>
        <tissue evidence="10">Whole body excluding digestive tract and cuticle</tissue>
    </source>
</reference>
<dbReference type="SUPFAM" id="SSF52540">
    <property type="entry name" value="P-loop containing nucleoside triphosphate hydrolases"/>
    <property type="match status" value="1"/>
</dbReference>
<dbReference type="InterPro" id="IPR007695">
    <property type="entry name" value="DNA_mismatch_repair_MutS-lik_N"/>
</dbReference>
<keyword evidence="5 6" id="KW-0238">DNA-binding</keyword>
<dbReference type="Gene3D" id="1.10.1420.10">
    <property type="match status" value="2"/>
</dbReference>
<dbReference type="OrthoDB" id="121051at2759"/>
<dbReference type="Gene3D" id="3.40.50.300">
    <property type="entry name" value="P-loop containing nucleotide triphosphate hydrolases"/>
    <property type="match status" value="1"/>
</dbReference>
<organism evidence="10 11">
    <name type="scientific">Armadillidium nasatum</name>
    <dbReference type="NCBI Taxonomy" id="96803"/>
    <lineage>
        <taxon>Eukaryota</taxon>
        <taxon>Metazoa</taxon>
        <taxon>Ecdysozoa</taxon>
        <taxon>Arthropoda</taxon>
        <taxon>Crustacea</taxon>
        <taxon>Multicrustacea</taxon>
        <taxon>Malacostraca</taxon>
        <taxon>Eumalacostraca</taxon>
        <taxon>Peracarida</taxon>
        <taxon>Isopoda</taxon>
        <taxon>Oniscidea</taxon>
        <taxon>Crinocheta</taxon>
        <taxon>Armadillidiidae</taxon>
        <taxon>Armadillidium</taxon>
    </lineage>
</organism>
<name>A0A5N5SVY3_9CRUS</name>
<feature type="domain" description="PWWP" evidence="9">
    <location>
        <begin position="47"/>
        <end position="105"/>
    </location>
</feature>
<evidence type="ECO:0000256" key="5">
    <source>
        <dbReference type="ARBA" id="ARBA00023125"/>
    </source>
</evidence>
<dbReference type="PANTHER" id="PTHR11361:SF148">
    <property type="entry name" value="DNA MISMATCH REPAIR PROTEIN MSH6"/>
    <property type="match status" value="1"/>
</dbReference>
<dbReference type="CDD" id="cd05837">
    <property type="entry name" value="PWWP_MSH6"/>
    <property type="match status" value="1"/>
</dbReference>
<feature type="compositionally biased region" description="Basic and acidic residues" evidence="8">
    <location>
        <begin position="230"/>
        <end position="240"/>
    </location>
</feature>
<dbReference type="InterPro" id="IPR036187">
    <property type="entry name" value="DNA_mismatch_repair_MutS_sf"/>
</dbReference>
<feature type="compositionally biased region" description="Acidic residues" evidence="8">
    <location>
        <begin position="147"/>
        <end position="160"/>
    </location>
</feature>
<dbReference type="InterPro" id="IPR000432">
    <property type="entry name" value="DNA_mismatch_repair_MutS_C"/>
</dbReference>
<dbReference type="FunFam" id="1.10.1420.10:FF:000005">
    <property type="entry name" value="DNA mismatch repair protein"/>
    <property type="match status" value="1"/>
</dbReference>
<dbReference type="InterPro" id="IPR007860">
    <property type="entry name" value="DNA_mmatch_repair_MutS_con_dom"/>
</dbReference>
<gene>
    <name evidence="10" type="primary">MSH6</name>
    <name evidence="10" type="ORF">Anas_03228</name>
</gene>
<dbReference type="PANTHER" id="PTHR11361">
    <property type="entry name" value="DNA MISMATCH REPAIR PROTEIN MUTS FAMILY MEMBER"/>
    <property type="match status" value="1"/>
</dbReference>
<dbReference type="GO" id="GO:0030983">
    <property type="term" value="F:mismatched DNA binding"/>
    <property type="evidence" value="ECO:0007669"/>
    <property type="project" value="UniProtKB-UniRule"/>
</dbReference>
<feature type="compositionally biased region" description="Polar residues" evidence="8">
    <location>
        <begin position="249"/>
        <end position="276"/>
    </location>
</feature>
<evidence type="ECO:0000313" key="11">
    <source>
        <dbReference type="Proteomes" id="UP000326759"/>
    </source>
</evidence>
<dbReference type="GO" id="GO:0006298">
    <property type="term" value="P:mismatch repair"/>
    <property type="evidence" value="ECO:0007669"/>
    <property type="project" value="InterPro"/>
</dbReference>
<evidence type="ECO:0000256" key="3">
    <source>
        <dbReference type="ARBA" id="ARBA00022763"/>
    </source>
</evidence>
<evidence type="ECO:0000256" key="2">
    <source>
        <dbReference type="ARBA" id="ARBA00022741"/>
    </source>
</evidence>
<comment type="similarity">
    <text evidence="1 6 7">Belongs to the DNA mismatch repair MutS family.</text>
</comment>
<dbReference type="EMBL" id="SEYY01019355">
    <property type="protein sequence ID" value="KAB7498351.1"/>
    <property type="molecule type" value="Genomic_DNA"/>
</dbReference>
<comment type="function">
    <text evidence="6 7">Component of the post-replicative DNA mismatch repair system (MMR).</text>
</comment>
<dbReference type="Gene3D" id="3.30.420.110">
    <property type="entry name" value="MutS, connector domain"/>
    <property type="match status" value="1"/>
</dbReference>
<evidence type="ECO:0000256" key="7">
    <source>
        <dbReference type="RuleBase" id="RU003756"/>
    </source>
</evidence>
<keyword evidence="11" id="KW-1185">Reference proteome</keyword>
<accession>A0A5N5SVY3</accession>
<proteinExistence type="inferred from homology"/>
<sequence>MSKQQPTLFNFFKKNSSEIKQNGCSSSCKENGLKKNVVILRGNEIKPLDLVWAKLEGYPWWPALVYEHPIEKVIQKKRQIHVQFFDDPPTRGWVKEAFVKAFSELLPLVVFLRIKIPLWNQAKDEADQALKLAPEERASLIVPMVATDDEASEPSYMEDSETSKENIDSNVQNGIKRSSEKHNESQNSNSEPKKKKRKIVLLSDSDDSIDEYKPGKNESDSESDSSGIDENTKPKTDSKAKVSRIKRNVSFTPKGSSLNSSFTPKGSSLNSSFTPSVSKSTKLKLASFSAGETPSKKPKEEGDWPHMNLAWLRPENIKDKKGHKASDPDYNPRTLYVPEDFLNKQTPAMRQWWELKSDHYDTVLFFKMGKFYELFHMDAILSIQELGLLMMKGDQAHTGFPEIAYGRYSSVLIDKGHKVARVEQVETPEMMEKLVRPTKYDKVVKRELCQVTTLGTRVPSVIDGEAADNSQRFLLAVTERSLDGPGDKRTFGVCFIDVSIGVFNVGQFIDDRHVSRLRTLMAHWPPAQILLEKGRVTAKTMQVIKGVVPSNLIEILEREKEFWSSSKTLTFLAESDYFKKETKLEWPDNLEKVLEQSDTLGLTAKDTFDLGVSSLGGLIWYLTLCKLEEDILSRKTFEIYEPPDNNVVQSSTTSEIGIRKHMLDGIALRNLEIFENSSSGSSEGTLYETLNHCSTPFGKRLLRNWLCTPLCNYKSIESRLNAIEDLRNNPEIVESIQPLMKGLPDLEKLLSNGRQVTQITGLFYTKLSNTIKGRCQIFLSAVKGFKDTLEIIKCFKEKVDTFKSELLKSCISVEENGGKFPALQSVLKFFDGAFDHSLAKKEGKIIPSEGVDKEYDEAVKSLKETKLSLDEYLKEQCRYFCAKVTYWGNDKKRFQLEVPEHATKKADNSYELVSQKKGYKRYWTEETKSYLSDTFKAEEDIENSLQDIARRIFEQFDEHHKEWACAVECISVLDVLLSFAKYSTLVDTTRPIVTAVHEDLTPFVKIVEGRHPCNIKIFSGGEYIPNDIIMEAKDEDSHKSLILVTGPNMGGKSTLMRQTALLCLMAQVSTSIKIGFDCVTLTLGSTEERVVLYQPLIANYRQLIEYLLALGAWDRIFQGESTFYVELAETASIIQHATRHSLVIVDELGRGTATYDGTAIAHSVVDALMKIKCRTLFSTHYHSLVDEFQDSEGISLGHMACMVENEDESDPSQETITFLYRFTEGACPKSYGFNAARLADLPQTVIKAASVKAKEFETENCKRKYFRRLFSENNKCLEGSNSIIDWRHQIRQIQNVS</sequence>
<dbReference type="InterPro" id="IPR007861">
    <property type="entry name" value="DNA_mismatch_repair_MutS_clamp"/>
</dbReference>
<evidence type="ECO:0000313" key="10">
    <source>
        <dbReference type="EMBL" id="KAB7498351.1"/>
    </source>
</evidence>
<dbReference type="FunFam" id="3.40.1170.10:FF:000002">
    <property type="entry name" value="DNA mismatch repair protein"/>
    <property type="match status" value="1"/>
</dbReference>
<dbReference type="InterPro" id="IPR017261">
    <property type="entry name" value="DNA_mismatch_repair_MutS/MSH"/>
</dbReference>
<keyword evidence="2 6" id="KW-0547">Nucleotide-binding</keyword>
<dbReference type="Pfam" id="PF00855">
    <property type="entry name" value="PWWP"/>
    <property type="match status" value="1"/>
</dbReference>
<dbReference type="SUPFAM" id="SSF53150">
    <property type="entry name" value="DNA repair protein MutS, domain II"/>
    <property type="match status" value="1"/>
</dbReference>
<dbReference type="InterPro" id="IPR045076">
    <property type="entry name" value="MutS"/>
</dbReference>
<dbReference type="Pfam" id="PF05192">
    <property type="entry name" value="MutS_III"/>
    <property type="match status" value="1"/>
</dbReference>
<evidence type="ECO:0000256" key="4">
    <source>
        <dbReference type="ARBA" id="ARBA00022840"/>
    </source>
</evidence>
<feature type="compositionally biased region" description="Basic and acidic residues" evidence="8">
    <location>
        <begin position="210"/>
        <end position="219"/>
    </location>
</feature>
<protein>
    <recommendedName>
        <fullName evidence="6">DNA mismatch repair protein</fullName>
    </recommendedName>
</protein>
<dbReference type="Pfam" id="PF05190">
    <property type="entry name" value="MutS_IV"/>
    <property type="match status" value="1"/>
</dbReference>
<dbReference type="PROSITE" id="PS00486">
    <property type="entry name" value="DNA_MISMATCH_REPAIR_2"/>
    <property type="match status" value="1"/>
</dbReference>
<dbReference type="InterPro" id="IPR007696">
    <property type="entry name" value="DNA_mismatch_repair_MutS_core"/>
</dbReference>
<dbReference type="InterPro" id="IPR036678">
    <property type="entry name" value="MutS_con_dom_sf"/>
</dbReference>
<keyword evidence="3 6" id="KW-0227">DNA damage</keyword>
<dbReference type="PIRSF" id="PIRSF037677">
    <property type="entry name" value="DNA_mis_repair_Msh6"/>
    <property type="match status" value="1"/>
</dbReference>
<dbReference type="GO" id="GO:0005524">
    <property type="term" value="F:ATP binding"/>
    <property type="evidence" value="ECO:0007669"/>
    <property type="project" value="UniProtKB-UniRule"/>
</dbReference>
<evidence type="ECO:0000259" key="9">
    <source>
        <dbReference type="PROSITE" id="PS50812"/>
    </source>
</evidence>
<evidence type="ECO:0000256" key="1">
    <source>
        <dbReference type="ARBA" id="ARBA00006271"/>
    </source>
</evidence>
<keyword evidence="6 7" id="KW-0234">DNA repair</keyword>
<dbReference type="SUPFAM" id="SSF48334">
    <property type="entry name" value="DNA repair protein MutS, domain III"/>
    <property type="match status" value="1"/>
</dbReference>
<dbReference type="GO" id="GO:0140664">
    <property type="term" value="F:ATP-dependent DNA damage sensor activity"/>
    <property type="evidence" value="ECO:0007669"/>
    <property type="project" value="InterPro"/>
</dbReference>
<dbReference type="InterPro" id="IPR000313">
    <property type="entry name" value="PWWP_dom"/>
</dbReference>
<dbReference type="PROSITE" id="PS50812">
    <property type="entry name" value="PWWP"/>
    <property type="match status" value="1"/>
</dbReference>
<dbReference type="SMART" id="SM00293">
    <property type="entry name" value="PWWP"/>
    <property type="match status" value="1"/>
</dbReference>
<feature type="region of interest" description="Disordered" evidence="8">
    <location>
        <begin position="143"/>
        <end position="276"/>
    </location>
</feature>
<dbReference type="Pfam" id="PF05188">
    <property type="entry name" value="MutS_II"/>
    <property type="match status" value="1"/>
</dbReference>
<dbReference type="GO" id="GO:0032301">
    <property type="term" value="C:MutSalpha complex"/>
    <property type="evidence" value="ECO:0007669"/>
    <property type="project" value="TreeGrafter"/>
</dbReference>
<dbReference type="SUPFAM" id="SSF63748">
    <property type="entry name" value="Tudor/PWWP/MBT"/>
    <property type="match status" value="1"/>
</dbReference>
<dbReference type="Proteomes" id="UP000326759">
    <property type="component" value="Unassembled WGS sequence"/>
</dbReference>
<dbReference type="Pfam" id="PF00488">
    <property type="entry name" value="MutS_V"/>
    <property type="match status" value="2"/>
</dbReference>
<evidence type="ECO:0000256" key="8">
    <source>
        <dbReference type="SAM" id="MobiDB-lite"/>
    </source>
</evidence>